<dbReference type="Pfam" id="PF13738">
    <property type="entry name" value="Pyr_redox_3"/>
    <property type="match status" value="1"/>
</dbReference>
<gene>
    <name evidence="4" type="ORF">VE01_02834</name>
</gene>
<dbReference type="EMBL" id="KV460212">
    <property type="protein sequence ID" value="OBT99627.2"/>
    <property type="molecule type" value="Genomic_DNA"/>
</dbReference>
<keyword evidence="2" id="KW-0274">FAD</keyword>
<dbReference type="InterPro" id="IPR036188">
    <property type="entry name" value="FAD/NAD-bd_sf"/>
</dbReference>
<dbReference type="Proteomes" id="UP000091956">
    <property type="component" value="Unassembled WGS sequence"/>
</dbReference>
<keyword evidence="5" id="KW-1185">Reference proteome</keyword>
<dbReference type="RefSeq" id="XP_018133360.2">
    <property type="nucleotide sequence ID" value="XM_018272338.2"/>
</dbReference>
<evidence type="ECO:0000256" key="1">
    <source>
        <dbReference type="ARBA" id="ARBA00022630"/>
    </source>
</evidence>
<evidence type="ECO:0000256" key="3">
    <source>
        <dbReference type="ARBA" id="ARBA00023002"/>
    </source>
</evidence>
<dbReference type="AlphaFoldDB" id="A0A1B8GUY1"/>
<dbReference type="Gene3D" id="3.50.50.60">
    <property type="entry name" value="FAD/NAD(P)-binding domain"/>
    <property type="match status" value="1"/>
</dbReference>
<proteinExistence type="predicted"/>
<dbReference type="PANTHER" id="PTHR23023">
    <property type="entry name" value="DIMETHYLANILINE MONOOXYGENASE"/>
    <property type="match status" value="1"/>
</dbReference>
<dbReference type="GO" id="GO:0016491">
    <property type="term" value="F:oxidoreductase activity"/>
    <property type="evidence" value="ECO:0007669"/>
    <property type="project" value="UniProtKB-KW"/>
</dbReference>
<evidence type="ECO:0000313" key="4">
    <source>
        <dbReference type="EMBL" id="OBT99627.2"/>
    </source>
</evidence>
<dbReference type="InterPro" id="IPR050346">
    <property type="entry name" value="FMO-like"/>
</dbReference>
<dbReference type="GeneID" id="28836220"/>
<evidence type="ECO:0008006" key="6">
    <source>
        <dbReference type="Google" id="ProtNLM"/>
    </source>
</evidence>
<evidence type="ECO:0000313" key="5">
    <source>
        <dbReference type="Proteomes" id="UP000091956"/>
    </source>
</evidence>
<evidence type="ECO:0000256" key="2">
    <source>
        <dbReference type="ARBA" id="ARBA00022827"/>
    </source>
</evidence>
<organism evidence="4 5">
    <name type="scientific">Pseudogymnoascus verrucosus</name>
    <dbReference type="NCBI Taxonomy" id="342668"/>
    <lineage>
        <taxon>Eukaryota</taxon>
        <taxon>Fungi</taxon>
        <taxon>Dikarya</taxon>
        <taxon>Ascomycota</taxon>
        <taxon>Pezizomycotina</taxon>
        <taxon>Leotiomycetes</taxon>
        <taxon>Thelebolales</taxon>
        <taxon>Thelebolaceae</taxon>
        <taxon>Pseudogymnoascus</taxon>
    </lineage>
</organism>
<keyword evidence="1" id="KW-0285">Flavoprotein</keyword>
<reference evidence="5" key="2">
    <citation type="journal article" date="2018" name="Nat. Commun.">
        <title>Extreme sensitivity to ultraviolet light in the fungal pathogen causing white-nose syndrome of bats.</title>
        <authorList>
            <person name="Palmer J.M."/>
            <person name="Drees K.P."/>
            <person name="Foster J.T."/>
            <person name="Lindner D.L."/>
        </authorList>
    </citation>
    <scope>NUCLEOTIDE SEQUENCE [LARGE SCALE GENOMIC DNA]</scope>
    <source>
        <strain evidence="5">UAMH 10579</strain>
    </source>
</reference>
<sequence length="598" mass="66594">MPHAHSFSANYCKMGNTEELDLVVIGAGSYGLAAAKTFLEVNPSASIAILDSEETIGGVWAERKLYPGLKTNNMLGTYEFSDLPMDTATYGIKAGEHISGEVVHRYLKDYARKFGIYSKIRFQTKVLSAEQAGGEGWLLTVTKGFSDKDALKTSEVLAKKLIVATGVTSDPFLPRFSGSESFGAPLFHTGDFKEHAGTLESAKTVAVFGGTKSAWDAVYAYATRGVKVEWIIRESGHGPTWMAPPYVTPLKRWLEKLVHTRFITWLSPCIWGNFDGYSRVRSFLHGTAIGRTLVNTFWGILGNDVKTLNKYSSHPELAKLEPWNDAFFVGASGISILNYDTDFFELVRNGTVSVHIADIEGLAPKTVLLTKGERLKVDAMVCATGWKHRVALDFLPKDLDLGLPHHTTSAPNAHTKQANEEILSRFPRLKQRPAARPKYVPLTENKGISDEDLAPPEETFEPFQHYRFMVPPSTIRDRNIAFTGFQLTISTTIMAQAQALWIAAYFSDKAGAVAIPADEEEVRYEAVLHNRFGRWRYPEGFGVIPDFAFDAVPYLDMLLTDLGLDCHRKRGLLRDMFSPYGPEDYKGLVGEWVSRVKR</sequence>
<protein>
    <recommendedName>
        <fullName evidence="6">L-ornithine N(5)-oxygenase</fullName>
    </recommendedName>
</protein>
<dbReference type="SUPFAM" id="SSF51905">
    <property type="entry name" value="FAD/NAD(P)-binding domain"/>
    <property type="match status" value="2"/>
</dbReference>
<reference evidence="4 5" key="1">
    <citation type="submission" date="2016-03" db="EMBL/GenBank/DDBJ databases">
        <title>Comparative genomics of Pseudogymnoascus destructans, the fungus causing white-nose syndrome of bats.</title>
        <authorList>
            <person name="Palmer J.M."/>
            <person name="Drees K.P."/>
            <person name="Foster J.T."/>
            <person name="Lindner D.L."/>
        </authorList>
    </citation>
    <scope>NUCLEOTIDE SEQUENCE [LARGE SCALE GENOMIC DNA]</scope>
    <source>
        <strain evidence="4 5">UAMH 10579</strain>
    </source>
</reference>
<name>A0A1B8GUY1_9PEZI</name>
<keyword evidence="3" id="KW-0560">Oxidoreductase</keyword>
<dbReference type="FunFam" id="3.50.50.60:FF:000258">
    <property type="entry name" value="Flavin-binding monooxygenase-like protein (AFU_orthologue AFUA_6G01900)"/>
    <property type="match status" value="1"/>
</dbReference>
<accession>A0A1B8GUY1</accession>